<dbReference type="PROSITE" id="PS50977">
    <property type="entry name" value="HTH_TETR_2"/>
    <property type="match status" value="1"/>
</dbReference>
<evidence type="ECO:0000256" key="1">
    <source>
        <dbReference type="ARBA" id="ARBA00023015"/>
    </source>
</evidence>
<feature type="DNA-binding region" description="H-T-H motif" evidence="4">
    <location>
        <begin position="51"/>
        <end position="70"/>
    </location>
</feature>
<protein>
    <submittedName>
        <fullName evidence="7">Transcriptional regulator, TetR family</fullName>
    </submittedName>
</protein>
<evidence type="ECO:0000313" key="7">
    <source>
        <dbReference type="EMBL" id="SEK04247.1"/>
    </source>
</evidence>
<dbReference type="GO" id="GO:0003700">
    <property type="term" value="F:DNA-binding transcription factor activity"/>
    <property type="evidence" value="ECO:0007669"/>
    <property type="project" value="TreeGrafter"/>
</dbReference>
<evidence type="ECO:0000256" key="2">
    <source>
        <dbReference type="ARBA" id="ARBA00023125"/>
    </source>
</evidence>
<dbReference type="SUPFAM" id="SSF46689">
    <property type="entry name" value="Homeodomain-like"/>
    <property type="match status" value="1"/>
</dbReference>
<dbReference type="InterPro" id="IPR041669">
    <property type="entry name" value="TetR_C_15"/>
</dbReference>
<comment type="caution">
    <text evidence="7">The sequence shown here is derived from an EMBL/GenBank/DDBJ whole genome shotgun (WGS) entry which is preliminary data.</text>
</comment>
<dbReference type="EMBL" id="FNZM01000014">
    <property type="protein sequence ID" value="SEK04247.1"/>
    <property type="molecule type" value="Genomic_DNA"/>
</dbReference>
<dbReference type="PANTHER" id="PTHR30055:SF234">
    <property type="entry name" value="HTH-TYPE TRANSCRIPTIONAL REGULATOR BETI"/>
    <property type="match status" value="1"/>
</dbReference>
<dbReference type="InterPro" id="IPR001647">
    <property type="entry name" value="HTH_TetR"/>
</dbReference>
<evidence type="ECO:0000256" key="3">
    <source>
        <dbReference type="ARBA" id="ARBA00023163"/>
    </source>
</evidence>
<feature type="domain" description="HTH tetR-type" evidence="6">
    <location>
        <begin position="28"/>
        <end position="88"/>
    </location>
</feature>
<dbReference type="RefSeq" id="WP_074985621.1">
    <property type="nucleotide sequence ID" value="NZ_CADFGN010000012.1"/>
</dbReference>
<evidence type="ECO:0000259" key="6">
    <source>
        <dbReference type="PROSITE" id="PS50977"/>
    </source>
</evidence>
<dbReference type="GO" id="GO:0000976">
    <property type="term" value="F:transcription cis-regulatory region binding"/>
    <property type="evidence" value="ECO:0007669"/>
    <property type="project" value="TreeGrafter"/>
</dbReference>
<evidence type="ECO:0000313" key="8">
    <source>
        <dbReference type="Proteomes" id="UP000183529"/>
    </source>
</evidence>
<dbReference type="Gene3D" id="1.10.357.10">
    <property type="entry name" value="Tetracycline Repressor, domain 2"/>
    <property type="match status" value="1"/>
</dbReference>
<dbReference type="Pfam" id="PF17918">
    <property type="entry name" value="TetR_C_15"/>
    <property type="match status" value="1"/>
</dbReference>
<accession>A0AAQ1GJD8</accession>
<dbReference type="Proteomes" id="UP000183529">
    <property type="component" value="Unassembled WGS sequence"/>
</dbReference>
<evidence type="ECO:0000256" key="5">
    <source>
        <dbReference type="SAM" id="MobiDB-lite"/>
    </source>
</evidence>
<sequence>MTTTPRGGARRRPTPLDARKLPRQRRSAATVDAILEGAARLLETRGPGGYTTNAIAERAGVSVGSLYQYFPNRDALTAALIDRESVPLLAALERAGESSSCETAMRELIRASVAHQMRRPVLARVLDFEEERLPLGERDARVRERLHATLMYAFALPDAPRLPDPRTAAHDVYAIVRGMVDAAGARGETDAAALEARATHAVVGYLSCLERAGETL</sequence>
<organism evidence="7 8">
    <name type="scientific">Paraburkholderia tropica</name>
    <dbReference type="NCBI Taxonomy" id="92647"/>
    <lineage>
        <taxon>Bacteria</taxon>
        <taxon>Pseudomonadati</taxon>
        <taxon>Pseudomonadota</taxon>
        <taxon>Betaproteobacteria</taxon>
        <taxon>Burkholderiales</taxon>
        <taxon>Burkholderiaceae</taxon>
        <taxon>Paraburkholderia</taxon>
    </lineage>
</organism>
<reference evidence="7 8" key="1">
    <citation type="submission" date="2016-10" db="EMBL/GenBank/DDBJ databases">
        <authorList>
            <person name="Varghese N."/>
            <person name="Submissions S."/>
        </authorList>
    </citation>
    <scope>NUCLEOTIDE SEQUENCE [LARGE SCALE GENOMIC DNA]</scope>
    <source>
        <strain evidence="7 8">LMG 22274</strain>
    </source>
</reference>
<keyword evidence="1" id="KW-0805">Transcription regulation</keyword>
<dbReference type="AlphaFoldDB" id="A0AAQ1GJD8"/>
<dbReference type="InterPro" id="IPR009057">
    <property type="entry name" value="Homeodomain-like_sf"/>
</dbReference>
<feature type="region of interest" description="Disordered" evidence="5">
    <location>
        <begin position="1"/>
        <end position="24"/>
    </location>
</feature>
<gene>
    <name evidence="7" type="ORF">SAMN05216550_11430</name>
</gene>
<keyword evidence="3" id="KW-0804">Transcription</keyword>
<evidence type="ECO:0000256" key="4">
    <source>
        <dbReference type="PROSITE-ProRule" id="PRU00335"/>
    </source>
</evidence>
<keyword evidence="2 4" id="KW-0238">DNA-binding</keyword>
<dbReference type="PRINTS" id="PR00455">
    <property type="entry name" value="HTHTETR"/>
</dbReference>
<dbReference type="PANTHER" id="PTHR30055">
    <property type="entry name" value="HTH-TYPE TRANSCRIPTIONAL REGULATOR RUTR"/>
    <property type="match status" value="1"/>
</dbReference>
<dbReference type="Pfam" id="PF00440">
    <property type="entry name" value="TetR_N"/>
    <property type="match status" value="1"/>
</dbReference>
<dbReference type="InterPro" id="IPR050109">
    <property type="entry name" value="HTH-type_TetR-like_transc_reg"/>
</dbReference>
<name>A0AAQ1GJD8_9BURK</name>
<proteinExistence type="predicted"/>